<dbReference type="GO" id="GO:0006606">
    <property type="term" value="P:protein import into nucleus"/>
    <property type="evidence" value="ECO:0007669"/>
    <property type="project" value="InterPro"/>
</dbReference>
<dbReference type="GO" id="GO:0005737">
    <property type="term" value="C:cytoplasm"/>
    <property type="evidence" value="ECO:0007669"/>
    <property type="project" value="UniProtKB-SubCell"/>
</dbReference>
<dbReference type="GO" id="GO:0031267">
    <property type="term" value="F:small GTPase binding"/>
    <property type="evidence" value="ECO:0007669"/>
    <property type="project" value="InterPro"/>
</dbReference>
<evidence type="ECO:0000256" key="2">
    <source>
        <dbReference type="ARBA" id="ARBA00004496"/>
    </source>
</evidence>
<keyword evidence="7" id="KW-0539">Nucleus</keyword>
<dbReference type="Pfam" id="PF25574">
    <property type="entry name" value="TPR_IMB1"/>
    <property type="match status" value="1"/>
</dbReference>
<keyword evidence="10" id="KW-1185">Reference proteome</keyword>
<organism evidence="9 10">
    <name type="scientific">Pterulicium gracile</name>
    <dbReference type="NCBI Taxonomy" id="1884261"/>
    <lineage>
        <taxon>Eukaryota</taxon>
        <taxon>Fungi</taxon>
        <taxon>Dikarya</taxon>
        <taxon>Basidiomycota</taxon>
        <taxon>Agaricomycotina</taxon>
        <taxon>Agaricomycetes</taxon>
        <taxon>Agaricomycetidae</taxon>
        <taxon>Agaricales</taxon>
        <taxon>Pleurotineae</taxon>
        <taxon>Pterulaceae</taxon>
        <taxon>Pterulicium</taxon>
    </lineage>
</organism>
<keyword evidence="5" id="KW-0677">Repeat</keyword>
<dbReference type="InterPro" id="IPR040122">
    <property type="entry name" value="Importin_beta"/>
</dbReference>
<evidence type="ECO:0000256" key="7">
    <source>
        <dbReference type="ARBA" id="ARBA00023242"/>
    </source>
</evidence>
<dbReference type="InterPro" id="IPR016024">
    <property type="entry name" value="ARM-type_fold"/>
</dbReference>
<dbReference type="InterPro" id="IPR001494">
    <property type="entry name" value="Importin-beta_N"/>
</dbReference>
<feature type="domain" description="Importin N-terminal" evidence="8">
    <location>
        <begin position="26"/>
        <end position="97"/>
    </location>
</feature>
<name>A0A5C3QT88_9AGAR</name>
<dbReference type="Proteomes" id="UP000305067">
    <property type="component" value="Unassembled WGS sequence"/>
</dbReference>
<keyword evidence="6" id="KW-0653">Protein transport</keyword>
<comment type="subcellular location">
    <subcellularLocation>
        <location evidence="2">Cytoplasm</location>
    </subcellularLocation>
    <subcellularLocation>
        <location evidence="1">Nucleus</location>
    </subcellularLocation>
</comment>
<keyword evidence="3" id="KW-0813">Transport</keyword>
<evidence type="ECO:0000259" key="8">
    <source>
        <dbReference type="PROSITE" id="PS50166"/>
    </source>
</evidence>
<dbReference type="SUPFAM" id="SSF48371">
    <property type="entry name" value="ARM repeat"/>
    <property type="match status" value="2"/>
</dbReference>
<dbReference type="Pfam" id="PF13513">
    <property type="entry name" value="HEAT_EZ"/>
    <property type="match status" value="1"/>
</dbReference>
<accession>A0A5C3QT88</accession>
<gene>
    <name evidence="9" type="ORF">BDV98DRAFT_589825</name>
</gene>
<dbReference type="PANTHER" id="PTHR10527">
    <property type="entry name" value="IMPORTIN BETA"/>
    <property type="match status" value="1"/>
</dbReference>
<dbReference type="OrthoDB" id="7862313at2759"/>
<dbReference type="Pfam" id="PF03810">
    <property type="entry name" value="IBN_N"/>
    <property type="match status" value="1"/>
</dbReference>
<dbReference type="EMBL" id="ML178817">
    <property type="protein sequence ID" value="TFL05102.1"/>
    <property type="molecule type" value="Genomic_DNA"/>
</dbReference>
<evidence type="ECO:0000256" key="6">
    <source>
        <dbReference type="ARBA" id="ARBA00022927"/>
    </source>
</evidence>
<dbReference type="Gene3D" id="1.25.10.10">
    <property type="entry name" value="Leucine-rich Repeat Variant"/>
    <property type="match status" value="1"/>
</dbReference>
<keyword evidence="4" id="KW-0963">Cytoplasm</keyword>
<evidence type="ECO:0000256" key="5">
    <source>
        <dbReference type="ARBA" id="ARBA00022737"/>
    </source>
</evidence>
<proteinExistence type="predicted"/>
<evidence type="ECO:0000313" key="10">
    <source>
        <dbReference type="Proteomes" id="UP000305067"/>
    </source>
</evidence>
<dbReference type="InterPro" id="IPR057672">
    <property type="entry name" value="TPR_IPO4/5"/>
</dbReference>
<dbReference type="InterPro" id="IPR058584">
    <property type="entry name" value="IMB1_TNPO1-like_TPR"/>
</dbReference>
<sequence length="1078" mass="117949">MENFVEALHAQLTKLTSVDTAAIKSATSELNLNYFKNPACIPALANILASAPDPAIRQLAAVELRKRVNTKSGELWLQVPESERALLKSKLPEITMAESAQIVRHAIARVVAAIATIEVPNNTWPELLPFLHQTCMSPTVQARDVGIFMLFTVMENAADGWQKHINDYFQLFGQLLNDPESLEVRITTVRALGMIAQWLDADEKDHIKSFQALLPGMIQVIGQTLEADNEAGARQLFDIFETLLIIEIPLLGQHIPELVQFLIQCGGAKQYDAALRVLALNALNWTVQYKKSKVQAHVLAPPMLEGLFPIIAEEEPEDIDDEAPCRSALRIVDGLSTSLPPNQVFPALRNLVHQYFSSPDHNMRRAAMLALGISVEGGSEYLAPLMNEVWPLIEAGLQDAEPSVRKATCVTVSCLCEWVEDECSSKHQVLVPAIMNLINDEPTQKAACTALDALLEILHDVIDQYLNLIMERLAGLLDSAPIKVKAVVTGAIGSAAHASKGNFLPYFQPTMQRLQHFLLLTGEGEETELRGITMDAIGTFAEAVGRENFRPYFGEMMKQAFLGVQSGSARLRECSFLFFGVMARVFGAEFAPYLDNVMTPLWNSCKQAEKGDDFSSITTADLAAFSSGSGTSSTEPITLSDGSDISGEVEDLDLDKMMEVNSAIAVEKEIAADTIGTIFAATGASFLPYVENSVLELVELLRHYYEGIRKSATDSLLEIVRSFYDISEPADWTLGLATATPLSENVQKLVQHVFPALLEMFETEDDKSVVSALCVDFAETINKMGPAIVQPYLEPICNVATLVLQQKAFCQQDPDQDEEEEAPEDQAEYDSVLVTSAGDVVSSIANALGPDFAQLYPTFFPLISKFYKKNRSPSDRSSSIGCLAEIISGMKHAVSEHTEPLLELFHHALSDESPEVQSNAAFAVGVLIENSQRDLAAQYLPVLAALRPLFEVPEGAPPARYNGRDNAAGAVGRMITKNATAVPIEQVLPVVLSALPLKNDFLENGPVYRAIIHIFVNNSQAVVPHLDGLLRVFAHVLDPEQAEHQLDGQTREQLISLVGMINQSYPDKVNAAGLQAFA</sequence>
<evidence type="ECO:0000256" key="4">
    <source>
        <dbReference type="ARBA" id="ARBA00022490"/>
    </source>
</evidence>
<evidence type="ECO:0000256" key="3">
    <source>
        <dbReference type="ARBA" id="ARBA00022448"/>
    </source>
</evidence>
<dbReference type="PROSITE" id="PS50166">
    <property type="entry name" value="IMPORTIN_B_NT"/>
    <property type="match status" value="1"/>
</dbReference>
<reference evidence="9 10" key="1">
    <citation type="journal article" date="2019" name="Nat. Ecol. Evol.">
        <title>Megaphylogeny resolves global patterns of mushroom evolution.</title>
        <authorList>
            <person name="Varga T."/>
            <person name="Krizsan K."/>
            <person name="Foldi C."/>
            <person name="Dima B."/>
            <person name="Sanchez-Garcia M."/>
            <person name="Sanchez-Ramirez S."/>
            <person name="Szollosi G.J."/>
            <person name="Szarkandi J.G."/>
            <person name="Papp V."/>
            <person name="Albert L."/>
            <person name="Andreopoulos W."/>
            <person name="Angelini C."/>
            <person name="Antonin V."/>
            <person name="Barry K.W."/>
            <person name="Bougher N.L."/>
            <person name="Buchanan P."/>
            <person name="Buyck B."/>
            <person name="Bense V."/>
            <person name="Catcheside P."/>
            <person name="Chovatia M."/>
            <person name="Cooper J."/>
            <person name="Damon W."/>
            <person name="Desjardin D."/>
            <person name="Finy P."/>
            <person name="Geml J."/>
            <person name="Haridas S."/>
            <person name="Hughes K."/>
            <person name="Justo A."/>
            <person name="Karasinski D."/>
            <person name="Kautmanova I."/>
            <person name="Kiss B."/>
            <person name="Kocsube S."/>
            <person name="Kotiranta H."/>
            <person name="LaButti K.M."/>
            <person name="Lechner B.E."/>
            <person name="Liimatainen K."/>
            <person name="Lipzen A."/>
            <person name="Lukacs Z."/>
            <person name="Mihaltcheva S."/>
            <person name="Morgado L.N."/>
            <person name="Niskanen T."/>
            <person name="Noordeloos M.E."/>
            <person name="Ohm R.A."/>
            <person name="Ortiz-Santana B."/>
            <person name="Ovrebo C."/>
            <person name="Racz N."/>
            <person name="Riley R."/>
            <person name="Savchenko A."/>
            <person name="Shiryaev A."/>
            <person name="Soop K."/>
            <person name="Spirin V."/>
            <person name="Szebenyi C."/>
            <person name="Tomsovsky M."/>
            <person name="Tulloss R.E."/>
            <person name="Uehling J."/>
            <person name="Grigoriev I.V."/>
            <person name="Vagvolgyi C."/>
            <person name="Papp T."/>
            <person name="Martin F.M."/>
            <person name="Miettinen O."/>
            <person name="Hibbett D.S."/>
            <person name="Nagy L.G."/>
        </authorList>
    </citation>
    <scope>NUCLEOTIDE SEQUENCE [LARGE SCALE GENOMIC DNA]</scope>
    <source>
        <strain evidence="9 10">CBS 309.79</strain>
    </source>
</reference>
<dbReference type="AlphaFoldDB" id="A0A5C3QT88"/>
<dbReference type="STRING" id="1884261.A0A5C3QT88"/>
<dbReference type="SMART" id="SM00913">
    <property type="entry name" value="IBN_N"/>
    <property type="match status" value="1"/>
</dbReference>
<dbReference type="InterPro" id="IPR011989">
    <property type="entry name" value="ARM-like"/>
</dbReference>
<protein>
    <submittedName>
        <fullName evidence="9">ARM repeat-containing protein</fullName>
    </submittedName>
</protein>
<dbReference type="Pfam" id="PF25780">
    <property type="entry name" value="TPR_IPO5"/>
    <property type="match status" value="1"/>
</dbReference>
<evidence type="ECO:0000256" key="1">
    <source>
        <dbReference type="ARBA" id="ARBA00004123"/>
    </source>
</evidence>
<evidence type="ECO:0000313" key="9">
    <source>
        <dbReference type="EMBL" id="TFL05102.1"/>
    </source>
</evidence>